<keyword evidence="3" id="KW-1185">Reference proteome</keyword>
<gene>
    <name evidence="2" type="ORF">MYCFIDRAFT_206086</name>
</gene>
<feature type="region of interest" description="Disordered" evidence="1">
    <location>
        <begin position="51"/>
        <end position="94"/>
    </location>
</feature>
<name>N1QBR5_PSEFD</name>
<feature type="compositionally biased region" description="Polar residues" evidence="1">
    <location>
        <begin position="387"/>
        <end position="427"/>
    </location>
</feature>
<evidence type="ECO:0000256" key="1">
    <source>
        <dbReference type="SAM" id="MobiDB-lite"/>
    </source>
</evidence>
<dbReference type="AlphaFoldDB" id="N1QBR5"/>
<proteinExistence type="predicted"/>
<sequence>MSSKGGASQTCFAILLQHTQIMYAQIDDFHGTDQEYIRFLELSGYAPSNGDNIDRGESMEYRGPAGETASFPVDETLSSSVSPTIGEPSSPAAKPKDLSQEIILVLRTLAEQGFWIPFFPTCLPSRFAAESNESALEIAISHTLNLNSVLHKAENIERGWARGTWSPRLTWNAGIRSTRNENATVRLNRSSGHTLLDTKPCPDMRSGNVSARRFDCHGMAPSSSLLVNKFASVHGMAGPSFHPGKLSNRIMTPWVESAVERESAGALDFPVPTWPAGGSSSRCQNEFRSLILCPYRLINCLSRLASRCHSPQEKVIFTAERAPFLPHPMIACRLPTGRTLRPAFVKHKSSETFLCLVLCFLHTHLPQSATSLTLLSLKVPHLSPFSPITTHDPSNTSQASDLSSYNSSNQVTPITTCSTDWDPQHQPSNERKTAKPPDQASCCQIPKGHRPMMIAFCTLRSDDMSPPPALTWVSQDKSLLSHTQVFDRRFGGKAFEFPSDASVCPPLTVGIIVVSSPYYLLIPACLVLSSRLDLKIKKGRNEEAGSAQNFNENRPLTGRCHLPCR</sequence>
<organism evidence="2 3">
    <name type="scientific">Pseudocercospora fijiensis (strain CIRAD86)</name>
    <name type="common">Black leaf streak disease fungus</name>
    <name type="synonym">Mycosphaerella fijiensis</name>
    <dbReference type="NCBI Taxonomy" id="383855"/>
    <lineage>
        <taxon>Eukaryota</taxon>
        <taxon>Fungi</taxon>
        <taxon>Dikarya</taxon>
        <taxon>Ascomycota</taxon>
        <taxon>Pezizomycotina</taxon>
        <taxon>Dothideomycetes</taxon>
        <taxon>Dothideomycetidae</taxon>
        <taxon>Mycosphaerellales</taxon>
        <taxon>Mycosphaerellaceae</taxon>
        <taxon>Pseudocercospora</taxon>
    </lineage>
</organism>
<reference evidence="2 3" key="1">
    <citation type="journal article" date="2012" name="PLoS Pathog.">
        <title>Diverse lifestyles and strategies of plant pathogenesis encoded in the genomes of eighteen Dothideomycetes fungi.</title>
        <authorList>
            <person name="Ohm R.A."/>
            <person name="Feau N."/>
            <person name="Henrissat B."/>
            <person name="Schoch C.L."/>
            <person name="Horwitz B.A."/>
            <person name="Barry K.W."/>
            <person name="Condon B.J."/>
            <person name="Copeland A.C."/>
            <person name="Dhillon B."/>
            <person name="Glaser F."/>
            <person name="Hesse C.N."/>
            <person name="Kosti I."/>
            <person name="LaButti K."/>
            <person name="Lindquist E.A."/>
            <person name="Lucas S."/>
            <person name="Salamov A.A."/>
            <person name="Bradshaw R.E."/>
            <person name="Ciuffetti L."/>
            <person name="Hamelin R.C."/>
            <person name="Kema G.H.J."/>
            <person name="Lawrence C."/>
            <person name="Scott J.A."/>
            <person name="Spatafora J.W."/>
            <person name="Turgeon B.G."/>
            <person name="de Wit P.J.G.M."/>
            <person name="Zhong S."/>
            <person name="Goodwin S.B."/>
            <person name="Grigoriev I.V."/>
        </authorList>
    </citation>
    <scope>NUCLEOTIDE SEQUENCE [LARGE SCALE GENOMIC DNA]</scope>
    <source>
        <strain evidence="2 3">CIRAD86</strain>
    </source>
</reference>
<evidence type="ECO:0000313" key="2">
    <source>
        <dbReference type="EMBL" id="EME88682.1"/>
    </source>
</evidence>
<dbReference type="RefSeq" id="XP_007921616.1">
    <property type="nucleotide sequence ID" value="XM_007923425.1"/>
</dbReference>
<feature type="region of interest" description="Disordered" evidence="1">
    <location>
        <begin position="387"/>
        <end position="441"/>
    </location>
</feature>
<dbReference type="VEuPathDB" id="FungiDB:MYCFIDRAFT_206086"/>
<dbReference type="KEGG" id="pfj:MYCFIDRAFT_206086"/>
<accession>N1QBR5</accession>
<dbReference type="EMBL" id="KB446555">
    <property type="protein sequence ID" value="EME88682.1"/>
    <property type="molecule type" value="Genomic_DNA"/>
</dbReference>
<evidence type="ECO:0000313" key="3">
    <source>
        <dbReference type="Proteomes" id="UP000016932"/>
    </source>
</evidence>
<protein>
    <submittedName>
        <fullName evidence="2">Uncharacterized protein</fullName>
    </submittedName>
</protein>
<dbReference type="Proteomes" id="UP000016932">
    <property type="component" value="Unassembled WGS sequence"/>
</dbReference>
<dbReference type="HOGENOM" id="CLU_482436_0_0_1"/>
<dbReference type="GeneID" id="19336455"/>